<feature type="signal peptide" evidence="4">
    <location>
        <begin position="1"/>
        <end position="22"/>
    </location>
</feature>
<feature type="domain" description="Activin types I and II receptor" evidence="5">
    <location>
        <begin position="24"/>
        <end position="100"/>
    </location>
</feature>
<sequence>MLGHVALSTALILSSLIAVVSGLLCKCDICTNNTCETDGYCFASTTRDKATGIIKHDYRCVDREQFFLPDVRPMQCDPQYSPPTTDFAMLCCHIKNYCNIDLNPQLVQDKSHVTTPGNETHVMAVLQT</sequence>
<dbReference type="EMBL" id="HBUF01544194">
    <property type="protein sequence ID" value="CAG6756204.1"/>
    <property type="molecule type" value="Transcribed_RNA"/>
</dbReference>
<accession>A0A8D9A1W8</accession>
<dbReference type="EMBL" id="HBUF01544196">
    <property type="protein sequence ID" value="CAG6756207.1"/>
    <property type="molecule type" value="Transcribed_RNA"/>
</dbReference>
<comment type="subcellular location">
    <subcellularLocation>
        <location evidence="1">Membrane</location>
    </subcellularLocation>
</comment>
<dbReference type="GO" id="GO:0004675">
    <property type="term" value="F:transmembrane receptor protein serine/threonine kinase activity"/>
    <property type="evidence" value="ECO:0007669"/>
    <property type="project" value="InterPro"/>
</dbReference>
<evidence type="ECO:0000256" key="4">
    <source>
        <dbReference type="SAM" id="SignalP"/>
    </source>
</evidence>
<dbReference type="AlphaFoldDB" id="A0A8D9A1W8"/>
<reference evidence="6" key="1">
    <citation type="submission" date="2021-05" db="EMBL/GenBank/DDBJ databases">
        <authorList>
            <person name="Alioto T."/>
            <person name="Alioto T."/>
            <person name="Gomez Garrido J."/>
        </authorList>
    </citation>
    <scope>NUCLEOTIDE SEQUENCE</scope>
</reference>
<name>A0A8D9A1W8_9HEMI</name>
<evidence type="ECO:0000256" key="3">
    <source>
        <dbReference type="ARBA" id="ARBA00023136"/>
    </source>
</evidence>
<dbReference type="GO" id="GO:0016020">
    <property type="term" value="C:membrane"/>
    <property type="evidence" value="ECO:0007669"/>
    <property type="project" value="UniProtKB-SubCell"/>
</dbReference>
<dbReference type="InterPro" id="IPR000472">
    <property type="entry name" value="Activin_recp"/>
</dbReference>
<dbReference type="SUPFAM" id="SSF57302">
    <property type="entry name" value="Snake toxin-like"/>
    <property type="match status" value="1"/>
</dbReference>
<organism evidence="6">
    <name type="scientific">Cacopsylla melanoneura</name>
    <dbReference type="NCBI Taxonomy" id="428564"/>
    <lineage>
        <taxon>Eukaryota</taxon>
        <taxon>Metazoa</taxon>
        <taxon>Ecdysozoa</taxon>
        <taxon>Arthropoda</taxon>
        <taxon>Hexapoda</taxon>
        <taxon>Insecta</taxon>
        <taxon>Pterygota</taxon>
        <taxon>Neoptera</taxon>
        <taxon>Paraneoptera</taxon>
        <taxon>Hemiptera</taxon>
        <taxon>Sternorrhyncha</taxon>
        <taxon>Psylloidea</taxon>
        <taxon>Psyllidae</taxon>
        <taxon>Psyllinae</taxon>
        <taxon>Cacopsylla</taxon>
    </lineage>
</organism>
<evidence type="ECO:0000313" key="6">
    <source>
        <dbReference type="EMBL" id="CAG6756202.1"/>
    </source>
</evidence>
<evidence type="ECO:0000259" key="5">
    <source>
        <dbReference type="Pfam" id="PF01064"/>
    </source>
</evidence>
<dbReference type="Pfam" id="PF01064">
    <property type="entry name" value="Activin_recp"/>
    <property type="match status" value="1"/>
</dbReference>
<evidence type="ECO:0000256" key="1">
    <source>
        <dbReference type="ARBA" id="ARBA00004370"/>
    </source>
</evidence>
<keyword evidence="3" id="KW-0472">Membrane</keyword>
<dbReference type="EMBL" id="HBUF01544193">
    <property type="protein sequence ID" value="CAG6756202.1"/>
    <property type="molecule type" value="Transcribed_RNA"/>
</dbReference>
<dbReference type="Gene3D" id="2.10.60.10">
    <property type="entry name" value="CD59"/>
    <property type="match status" value="1"/>
</dbReference>
<protein>
    <recommendedName>
        <fullName evidence="5">Activin types I and II receptor domain-containing protein</fullName>
    </recommendedName>
</protein>
<proteinExistence type="predicted"/>
<feature type="chain" id="PRO_5035639530" description="Activin types I and II receptor domain-containing protein" evidence="4">
    <location>
        <begin position="23"/>
        <end position="128"/>
    </location>
</feature>
<keyword evidence="2 4" id="KW-0732">Signal</keyword>
<dbReference type="InterPro" id="IPR045860">
    <property type="entry name" value="Snake_toxin-like_sf"/>
</dbReference>
<evidence type="ECO:0000256" key="2">
    <source>
        <dbReference type="ARBA" id="ARBA00022729"/>
    </source>
</evidence>
<dbReference type="CDD" id="cd23598">
    <property type="entry name" value="TFP_LU_ECD_Babo"/>
    <property type="match status" value="1"/>
</dbReference>